<dbReference type="Pfam" id="PF00163">
    <property type="entry name" value="Ribosomal_S4"/>
    <property type="match status" value="1"/>
</dbReference>
<organism evidence="10">
    <name type="scientific">Blattabacterium sp.</name>
    <name type="common">Balta sp.</name>
    <dbReference type="NCBI Taxonomy" id="2712791"/>
    <lineage>
        <taxon>Bacteria</taxon>
        <taxon>Pseudomonadati</taxon>
        <taxon>Bacteroidota</taxon>
        <taxon>Flavobacteriia</taxon>
        <taxon>Flavobacteriales</taxon>
        <taxon>Blattabacteriaceae</taxon>
        <taxon>Blattabacterium</taxon>
    </lineage>
</organism>
<evidence type="ECO:0000256" key="1">
    <source>
        <dbReference type="ARBA" id="ARBA00007465"/>
    </source>
</evidence>
<dbReference type="Pfam" id="PF01479">
    <property type="entry name" value="S4"/>
    <property type="match status" value="1"/>
</dbReference>
<dbReference type="NCBIfam" id="TIGR01017">
    <property type="entry name" value="rpsD_bact"/>
    <property type="match status" value="1"/>
</dbReference>
<evidence type="ECO:0000256" key="7">
    <source>
        <dbReference type="PROSITE-ProRule" id="PRU00182"/>
    </source>
</evidence>
<dbReference type="EMBL" id="MN040652">
    <property type="protein sequence ID" value="QID54632.1"/>
    <property type="molecule type" value="Genomic_DNA"/>
</dbReference>
<dbReference type="PANTHER" id="PTHR11831">
    <property type="entry name" value="30S 40S RIBOSOMAL PROTEIN"/>
    <property type="match status" value="1"/>
</dbReference>
<dbReference type="InterPro" id="IPR002942">
    <property type="entry name" value="S4_RNA-bd"/>
</dbReference>
<dbReference type="GO" id="GO:0015935">
    <property type="term" value="C:small ribosomal subunit"/>
    <property type="evidence" value="ECO:0007669"/>
    <property type="project" value="InterPro"/>
</dbReference>
<evidence type="ECO:0000256" key="6">
    <source>
        <dbReference type="ARBA" id="ARBA00035254"/>
    </source>
</evidence>
<feature type="domain" description="RNA-binding S4" evidence="8">
    <location>
        <begin position="93"/>
        <end position="155"/>
    </location>
</feature>
<reference evidence="10" key="1">
    <citation type="journal article" date="2020" name="Biol. Lett.">
        <title>Evolutionary rates are correlated between cockroach symbionts and mitochondrial genomes.</title>
        <authorList>
            <person name="Arab D.A."/>
            <person name="Bourguignon T."/>
            <person name="Wang Z."/>
            <person name="Ho S.Y.W."/>
            <person name="Lo N."/>
        </authorList>
    </citation>
    <scope>NUCLEOTIDE SEQUENCE</scope>
    <source>
        <strain evidence="10">DHOG4525</strain>
    </source>
</reference>
<dbReference type="FunFam" id="3.10.290.10:FF:000001">
    <property type="entry name" value="30S ribosomal protein S4"/>
    <property type="match status" value="1"/>
</dbReference>
<dbReference type="GO" id="GO:0003735">
    <property type="term" value="F:structural constituent of ribosome"/>
    <property type="evidence" value="ECO:0007669"/>
    <property type="project" value="InterPro"/>
</dbReference>
<dbReference type="NCBIfam" id="NF003717">
    <property type="entry name" value="PRK05327.1"/>
    <property type="match status" value="1"/>
</dbReference>
<keyword evidence="2" id="KW-0699">rRNA-binding</keyword>
<dbReference type="GO" id="GO:0019843">
    <property type="term" value="F:rRNA binding"/>
    <property type="evidence" value="ECO:0007669"/>
    <property type="project" value="UniProtKB-KW"/>
</dbReference>
<dbReference type="InterPro" id="IPR022801">
    <property type="entry name" value="Ribosomal_uS4"/>
</dbReference>
<evidence type="ECO:0000256" key="2">
    <source>
        <dbReference type="ARBA" id="ARBA00022730"/>
    </source>
</evidence>
<keyword evidence="4 10" id="KW-0689">Ribosomal protein</keyword>
<dbReference type="InterPro" id="IPR036986">
    <property type="entry name" value="S4_RNA-bd_sf"/>
</dbReference>
<evidence type="ECO:0000256" key="4">
    <source>
        <dbReference type="ARBA" id="ARBA00022980"/>
    </source>
</evidence>
<dbReference type="InterPro" id="IPR005709">
    <property type="entry name" value="Ribosomal_uS4_bac-type"/>
</dbReference>
<dbReference type="Gene3D" id="1.10.1050.10">
    <property type="entry name" value="Ribosomal Protein S4 Delta 41, Chain A, domain 1"/>
    <property type="match status" value="1"/>
</dbReference>
<evidence type="ECO:0000259" key="9">
    <source>
        <dbReference type="SMART" id="SM01390"/>
    </source>
</evidence>
<dbReference type="InterPro" id="IPR001912">
    <property type="entry name" value="Ribosomal_uS4_N"/>
</dbReference>
<dbReference type="PANTHER" id="PTHR11831:SF4">
    <property type="entry name" value="SMALL RIBOSOMAL SUBUNIT PROTEIN US4M"/>
    <property type="match status" value="1"/>
</dbReference>
<dbReference type="SMART" id="SM01390">
    <property type="entry name" value="Ribosomal_S4"/>
    <property type="match status" value="1"/>
</dbReference>
<proteinExistence type="inferred from homology"/>
<dbReference type="SMART" id="SM00363">
    <property type="entry name" value="S4"/>
    <property type="match status" value="1"/>
</dbReference>
<evidence type="ECO:0000256" key="3">
    <source>
        <dbReference type="ARBA" id="ARBA00022884"/>
    </source>
</evidence>
<comment type="similarity">
    <text evidence="1">Belongs to the universal ribosomal protein uS4 family.</text>
</comment>
<dbReference type="HAMAP" id="MF_01306_B">
    <property type="entry name" value="Ribosomal_uS4_B"/>
    <property type="match status" value="1"/>
</dbReference>
<evidence type="ECO:0000256" key="5">
    <source>
        <dbReference type="ARBA" id="ARBA00023274"/>
    </source>
</evidence>
<dbReference type="SUPFAM" id="SSF55174">
    <property type="entry name" value="Alpha-L RNA-binding motif"/>
    <property type="match status" value="1"/>
</dbReference>
<feature type="non-terminal residue" evidence="10">
    <location>
        <position position="200"/>
    </location>
</feature>
<dbReference type="GO" id="GO:0042274">
    <property type="term" value="P:ribosomal small subunit biogenesis"/>
    <property type="evidence" value="ECO:0007669"/>
    <property type="project" value="TreeGrafter"/>
</dbReference>
<name>A0A6G6BSD4_9FLAO</name>
<protein>
    <recommendedName>
        <fullName evidence="6">Small ribosomal subunit protein uS4</fullName>
    </recommendedName>
</protein>
<sequence>MARYTGPKTRISRRFGECIYGEDKYFNRRKYSAGHHGNSRRRSKRSEYLIQLMEKQKAKYTYGILERQFENLFFESTRKKGITGELLLQACERRLDNIVFRLNFSPSRPSARQIVSHQHIMVNNKVVNIPSFRLKPGDKIMVKSKNHPVILDSINKKNKISVDWLILDEKNMIGIFRSIPNRKQIPENINEQLIVELYSK</sequence>
<evidence type="ECO:0000313" key="10">
    <source>
        <dbReference type="EMBL" id="QID54632.1"/>
    </source>
</evidence>
<dbReference type="AlphaFoldDB" id="A0A6G6BSD4"/>
<feature type="domain" description="Small ribosomal subunit protein uS4 N-terminal" evidence="9">
    <location>
        <begin position="3"/>
        <end position="92"/>
    </location>
</feature>
<dbReference type="PROSITE" id="PS50889">
    <property type="entry name" value="S4"/>
    <property type="match status" value="1"/>
</dbReference>
<dbReference type="Gene3D" id="3.10.290.10">
    <property type="entry name" value="RNA-binding S4 domain"/>
    <property type="match status" value="1"/>
</dbReference>
<accession>A0A6G6BSD4</accession>
<keyword evidence="3 7" id="KW-0694">RNA-binding</keyword>
<evidence type="ECO:0000259" key="8">
    <source>
        <dbReference type="SMART" id="SM00363"/>
    </source>
</evidence>
<keyword evidence="5" id="KW-0687">Ribonucleoprotein</keyword>
<dbReference type="CDD" id="cd00165">
    <property type="entry name" value="S4"/>
    <property type="match status" value="1"/>
</dbReference>
<dbReference type="GO" id="GO:0006412">
    <property type="term" value="P:translation"/>
    <property type="evidence" value="ECO:0007669"/>
    <property type="project" value="InterPro"/>
</dbReference>